<evidence type="ECO:0000313" key="3">
    <source>
        <dbReference type="EMBL" id="GHO56531.1"/>
    </source>
</evidence>
<dbReference type="EMBL" id="BNJG01000002">
    <property type="protein sequence ID" value="GHO56531.1"/>
    <property type="molecule type" value="Genomic_DNA"/>
</dbReference>
<proteinExistence type="predicted"/>
<evidence type="ECO:0000256" key="1">
    <source>
        <dbReference type="ARBA" id="ARBA00023002"/>
    </source>
</evidence>
<comment type="caution">
    <text evidence="3">The sequence shown here is derived from an EMBL/GenBank/DDBJ whole genome shotgun (WGS) entry which is preliminary data.</text>
</comment>
<dbReference type="InterPro" id="IPR024031">
    <property type="entry name" value="MSMEG_5819/OxyR"/>
</dbReference>
<dbReference type="PANTHER" id="PTHR35176:SF6">
    <property type="entry name" value="HEME OXYGENASE HI_0854-RELATED"/>
    <property type="match status" value="1"/>
</dbReference>
<name>A0ABQ3UUQ8_9CHLR</name>
<evidence type="ECO:0000313" key="4">
    <source>
        <dbReference type="Proteomes" id="UP000654345"/>
    </source>
</evidence>
<dbReference type="Pfam" id="PF01243">
    <property type="entry name" value="PNPOx_N"/>
    <property type="match status" value="1"/>
</dbReference>
<accession>A0ABQ3UUQ8</accession>
<keyword evidence="4" id="KW-1185">Reference proteome</keyword>
<dbReference type="SUPFAM" id="SSF50475">
    <property type="entry name" value="FMN-binding split barrel"/>
    <property type="match status" value="1"/>
</dbReference>
<dbReference type="NCBIfam" id="TIGR04023">
    <property type="entry name" value="PPOX_MSMEG_5819"/>
    <property type="match status" value="1"/>
</dbReference>
<evidence type="ECO:0000259" key="2">
    <source>
        <dbReference type="Pfam" id="PF01243"/>
    </source>
</evidence>
<sequence>MSHFTETEIAYMQGQKLGRLATVDAKGDPHVVPVGFRYNSELDTIDVGGYNMGQSKKFRDAGRHGRAAFVIDDVLSPWQPRGIEIRGRAEAIQQGGKEILQNENVDAEFIRITPTHIISWGIDTHPYHPSSRKISS</sequence>
<dbReference type="PANTHER" id="PTHR35176">
    <property type="entry name" value="HEME OXYGENASE HI_0854-RELATED"/>
    <property type="match status" value="1"/>
</dbReference>
<dbReference type="InterPro" id="IPR052019">
    <property type="entry name" value="F420H2_bilvrd_red/Heme_oxyg"/>
</dbReference>
<reference evidence="3 4" key="1">
    <citation type="journal article" date="2021" name="Int. J. Syst. Evol. Microbiol.">
        <title>Reticulibacter mediterranei gen. nov., sp. nov., within the new family Reticulibacteraceae fam. nov., and Ktedonospora formicarum gen. nov., sp. nov., Ktedonobacter robiniae sp. nov., Dictyobacter formicarum sp. nov. and Dictyobacter arantiisoli sp. nov., belonging to the class Ktedonobacteria.</title>
        <authorList>
            <person name="Yabe S."/>
            <person name="Zheng Y."/>
            <person name="Wang C.M."/>
            <person name="Sakai Y."/>
            <person name="Abe K."/>
            <person name="Yokota A."/>
            <person name="Donadio S."/>
            <person name="Cavaletti L."/>
            <person name="Monciardini P."/>
        </authorList>
    </citation>
    <scope>NUCLEOTIDE SEQUENCE [LARGE SCALE GENOMIC DNA]</scope>
    <source>
        <strain evidence="3 4">SOSP1-30</strain>
    </source>
</reference>
<dbReference type="Gene3D" id="2.30.110.10">
    <property type="entry name" value="Electron Transport, Fmn-binding Protein, Chain A"/>
    <property type="match status" value="1"/>
</dbReference>
<keyword evidence="1" id="KW-0560">Oxidoreductase</keyword>
<organism evidence="3 4">
    <name type="scientific">Ktedonobacter robiniae</name>
    <dbReference type="NCBI Taxonomy" id="2778365"/>
    <lineage>
        <taxon>Bacteria</taxon>
        <taxon>Bacillati</taxon>
        <taxon>Chloroflexota</taxon>
        <taxon>Ktedonobacteria</taxon>
        <taxon>Ktedonobacterales</taxon>
        <taxon>Ktedonobacteraceae</taxon>
        <taxon>Ktedonobacter</taxon>
    </lineage>
</organism>
<dbReference type="InterPro" id="IPR012349">
    <property type="entry name" value="Split_barrel_FMN-bd"/>
</dbReference>
<dbReference type="Proteomes" id="UP000654345">
    <property type="component" value="Unassembled WGS sequence"/>
</dbReference>
<feature type="domain" description="Pyridoxamine 5'-phosphate oxidase N-terminal" evidence="2">
    <location>
        <begin position="11"/>
        <end position="118"/>
    </location>
</feature>
<dbReference type="RefSeq" id="WP_201373012.1">
    <property type="nucleotide sequence ID" value="NZ_BNJG01000002.1"/>
</dbReference>
<protein>
    <submittedName>
        <fullName evidence="3">PPOX class F420-dependent oxidoreductase</fullName>
    </submittedName>
</protein>
<dbReference type="InterPro" id="IPR011576">
    <property type="entry name" value="Pyridox_Oxase_N"/>
</dbReference>
<gene>
    <name evidence="3" type="ORF">KSB_50060</name>
</gene>